<feature type="compositionally biased region" description="Polar residues" evidence="1">
    <location>
        <begin position="66"/>
        <end position="76"/>
    </location>
</feature>
<organism evidence="2 3">
    <name type="scientific">Plakobranchus ocellatus</name>
    <dbReference type="NCBI Taxonomy" id="259542"/>
    <lineage>
        <taxon>Eukaryota</taxon>
        <taxon>Metazoa</taxon>
        <taxon>Spiralia</taxon>
        <taxon>Lophotrochozoa</taxon>
        <taxon>Mollusca</taxon>
        <taxon>Gastropoda</taxon>
        <taxon>Heterobranchia</taxon>
        <taxon>Euthyneura</taxon>
        <taxon>Panpulmonata</taxon>
        <taxon>Sacoglossa</taxon>
        <taxon>Placobranchoidea</taxon>
        <taxon>Plakobranchidae</taxon>
        <taxon>Plakobranchus</taxon>
    </lineage>
</organism>
<dbReference type="EMBL" id="BLXT01006775">
    <property type="protein sequence ID" value="GFO33482.1"/>
    <property type="molecule type" value="Genomic_DNA"/>
</dbReference>
<feature type="non-terminal residue" evidence="2">
    <location>
        <position position="76"/>
    </location>
</feature>
<feature type="region of interest" description="Disordered" evidence="1">
    <location>
        <begin position="57"/>
        <end position="76"/>
    </location>
</feature>
<protein>
    <submittedName>
        <fullName evidence="2">Uncharacterized protein</fullName>
    </submittedName>
</protein>
<reference evidence="2 3" key="1">
    <citation type="journal article" date="2021" name="Elife">
        <title>Chloroplast acquisition without the gene transfer in kleptoplastic sea slugs, Plakobranchus ocellatus.</title>
        <authorList>
            <person name="Maeda T."/>
            <person name="Takahashi S."/>
            <person name="Yoshida T."/>
            <person name="Shimamura S."/>
            <person name="Takaki Y."/>
            <person name="Nagai Y."/>
            <person name="Toyoda A."/>
            <person name="Suzuki Y."/>
            <person name="Arimoto A."/>
            <person name="Ishii H."/>
            <person name="Satoh N."/>
            <person name="Nishiyama T."/>
            <person name="Hasebe M."/>
            <person name="Maruyama T."/>
            <person name="Minagawa J."/>
            <person name="Obokata J."/>
            <person name="Shigenobu S."/>
        </authorList>
    </citation>
    <scope>NUCLEOTIDE SEQUENCE [LARGE SCALE GENOMIC DNA]</scope>
</reference>
<keyword evidence="3" id="KW-1185">Reference proteome</keyword>
<accession>A0AAV4CNM8</accession>
<evidence type="ECO:0000313" key="2">
    <source>
        <dbReference type="EMBL" id="GFO33482.1"/>
    </source>
</evidence>
<dbReference type="Proteomes" id="UP000735302">
    <property type="component" value="Unassembled WGS sequence"/>
</dbReference>
<proteinExistence type="predicted"/>
<name>A0AAV4CNM8_9GAST</name>
<comment type="caution">
    <text evidence="2">The sequence shown here is derived from an EMBL/GenBank/DDBJ whole genome shotgun (WGS) entry which is preliminary data.</text>
</comment>
<sequence length="76" mass="8411">METPDLDNVDDAFLRLLQPQPGLVNLRDNKDESLHLDTSIQWGPSIDFGPSINFGDSVKMDEHPSKSSGVFLQPST</sequence>
<evidence type="ECO:0000313" key="3">
    <source>
        <dbReference type="Proteomes" id="UP000735302"/>
    </source>
</evidence>
<gene>
    <name evidence="2" type="ORF">PoB_005998700</name>
</gene>
<dbReference type="AlphaFoldDB" id="A0AAV4CNM8"/>
<evidence type="ECO:0000256" key="1">
    <source>
        <dbReference type="SAM" id="MobiDB-lite"/>
    </source>
</evidence>